<accession>A0ACD1BH37</accession>
<protein>
    <submittedName>
        <fullName evidence="1">RNA replicase</fullName>
    </submittedName>
</protein>
<gene>
    <name evidence="1" type="ORF">HH195_12160</name>
</gene>
<dbReference type="EMBL" id="CP051758">
    <property type="protein sequence ID" value="QPJ86719.1"/>
    <property type="molecule type" value="Genomic_DNA"/>
</dbReference>
<dbReference type="Proteomes" id="UP000594603">
    <property type="component" value="Plasmid p4"/>
</dbReference>
<sequence>MLVADAFFFAKMKGREIKMGNNNGRFRKKKIYFTQVSNQALRNEEMSLKAKGLYALIQSYITIEDFTLYKTTLRKQCLEGESAFESAWKELKRFGYLIQYKIQDEKGKFYYEYELLDEPQIEETSQSIHPPKNHPVDNPTGGKSTLGKVGVYNNTNNTNTDFNNTNTNNTTQCQQQVACSSSDVEIKDSPSIVNLIENNTHLILTNNQIKKVSSWDIIRLRKSIEIFREQQGQYFALLEKIYLDNGNFAPKTNKQVTTTYNNNKTSTFANFTQRKYDYDKLEKQLLGWADSDDDCEI</sequence>
<keyword evidence="1" id="KW-0614">Plasmid</keyword>
<organism evidence="1 2">
    <name type="scientific">Candidatus Sarcina troglodytae</name>
    <dbReference type="NCBI Taxonomy" id="2726954"/>
    <lineage>
        <taxon>Bacteria</taxon>
        <taxon>Bacillati</taxon>
        <taxon>Bacillota</taxon>
        <taxon>Clostridia</taxon>
        <taxon>Eubacteriales</taxon>
        <taxon>Clostridiaceae</taxon>
        <taxon>Sarcina</taxon>
    </lineage>
</organism>
<evidence type="ECO:0000313" key="2">
    <source>
        <dbReference type="Proteomes" id="UP000594603"/>
    </source>
</evidence>
<proteinExistence type="predicted"/>
<evidence type="ECO:0000313" key="1">
    <source>
        <dbReference type="EMBL" id="QPJ86719.1"/>
    </source>
</evidence>
<keyword evidence="2" id="KW-1185">Reference proteome</keyword>
<reference evidence="1" key="1">
    <citation type="submission" date="2020-04" db="EMBL/GenBank/DDBJ databases">
        <title>A novel bacterium ('Candidatus Sarcina troglodytae' sp. nov.) linked to a protracted, uniformly lethal epizootic among sanctuary western chimpanzees (Pan troglodytes verus) in Sierra Leone.</title>
        <authorList>
            <person name="Owens L.A."/>
            <person name="Colitti B."/>
            <person name="Hirji I."/>
            <person name="Pizaro A."/>
            <person name="Jaffe J.E."/>
            <person name="Moittie S."/>
            <person name="Bishop-Lilly K.A."/>
            <person name="Estrella L.A."/>
            <person name="Voegtly L.J."/>
            <person name="Kuhn J.H."/>
            <person name="Suen G."/>
            <person name="Deblois C.L."/>
            <person name="Dunn C."/>
            <person name="Juan-Salles C."/>
            <person name="Goldberg T.L."/>
        </authorList>
    </citation>
    <scope>NUCLEOTIDE SEQUENCE</scope>
    <source>
        <strain evidence="1">JB2</strain>
    </source>
</reference>
<name>A0ACD1BH37_9CLOT</name>
<geneLocation type="plasmid" evidence="1 2">
    <name>p4</name>
</geneLocation>